<evidence type="ECO:0000256" key="3">
    <source>
        <dbReference type="ARBA" id="ARBA00022475"/>
    </source>
</evidence>
<proteinExistence type="inferred from homology"/>
<evidence type="ECO:0000256" key="2">
    <source>
        <dbReference type="ARBA" id="ARBA00007400"/>
    </source>
</evidence>
<dbReference type="Pfam" id="PF01757">
    <property type="entry name" value="Acyl_transf_3"/>
    <property type="match status" value="1"/>
</dbReference>
<gene>
    <name evidence="9" type="ORF">GCM10007414_02580</name>
</gene>
<organism evidence="9 10">
    <name type="scientific">Agarivorans gilvus</name>
    <dbReference type="NCBI Taxonomy" id="680279"/>
    <lineage>
        <taxon>Bacteria</taxon>
        <taxon>Pseudomonadati</taxon>
        <taxon>Pseudomonadota</taxon>
        <taxon>Gammaproteobacteria</taxon>
        <taxon>Alteromonadales</taxon>
        <taxon>Alteromonadaceae</taxon>
        <taxon>Agarivorans</taxon>
    </lineage>
</organism>
<keyword evidence="5 7" id="KW-1133">Transmembrane helix</keyword>
<comment type="subcellular location">
    <subcellularLocation>
        <location evidence="1">Cell membrane</location>
        <topology evidence="1">Multi-pass membrane protein</topology>
    </subcellularLocation>
</comment>
<sequence length="366" mass="41652">MQKDLKARVDWIDAAKGFCILLVVFHHVIVTSYSLPTFVSDSGSDIFSYFNEKISHYLAPLRMPLFFVISGMLVHSSVTKKSWYEVFDKRISNLVYLFLLWGVIQWLSVYGINRLGQPEVQLSSAVNALYSRELLEFIWLTLRGHSSLWYLYALVVYFIVCKSLARNWWLALATMLVFHWYGWTFGLSWPVNSIFINGIYFAFGCFWGSKTFALLSRLNASSLLLAASPIILFLLTKALGFSIPMLLSFSIIFVGVPLFTVAQRVMKLSIVSWIGRNTLQIYVLHRIFIELVGVLVIPAMLDLNKPLDGLSADLWLLLYPSFATATIVVLSLLFWHLSNRGIGRALYNMPQRLKVLRSSCPSASLS</sequence>
<keyword evidence="10" id="KW-1185">Reference proteome</keyword>
<evidence type="ECO:0000256" key="6">
    <source>
        <dbReference type="ARBA" id="ARBA00023136"/>
    </source>
</evidence>
<comment type="similarity">
    <text evidence="2">Belongs to the acyltransferase 3 family.</text>
</comment>
<feature type="transmembrane region" description="Helical" evidence="7">
    <location>
        <begin position="189"/>
        <end position="207"/>
    </location>
</feature>
<feature type="transmembrane region" description="Helical" evidence="7">
    <location>
        <begin position="12"/>
        <end position="34"/>
    </location>
</feature>
<evidence type="ECO:0000256" key="1">
    <source>
        <dbReference type="ARBA" id="ARBA00004651"/>
    </source>
</evidence>
<protein>
    <submittedName>
        <fullName evidence="9">Membrane protein</fullName>
    </submittedName>
</protein>
<reference evidence="10" key="1">
    <citation type="journal article" date="2019" name="Int. J. Syst. Evol. Microbiol.">
        <title>The Global Catalogue of Microorganisms (GCM) 10K type strain sequencing project: providing services to taxonomists for standard genome sequencing and annotation.</title>
        <authorList>
            <consortium name="The Broad Institute Genomics Platform"/>
            <consortium name="The Broad Institute Genome Sequencing Center for Infectious Disease"/>
            <person name="Wu L."/>
            <person name="Ma J."/>
        </authorList>
    </citation>
    <scope>NUCLEOTIDE SEQUENCE [LARGE SCALE GENOMIC DNA]</scope>
    <source>
        <strain evidence="10">CGMCC 1.10131</strain>
    </source>
</reference>
<evidence type="ECO:0000259" key="8">
    <source>
        <dbReference type="Pfam" id="PF01757"/>
    </source>
</evidence>
<dbReference type="Proteomes" id="UP000651977">
    <property type="component" value="Unassembled WGS sequence"/>
</dbReference>
<evidence type="ECO:0000256" key="7">
    <source>
        <dbReference type="SAM" id="Phobius"/>
    </source>
</evidence>
<dbReference type="InterPro" id="IPR002656">
    <property type="entry name" value="Acyl_transf_3_dom"/>
</dbReference>
<evidence type="ECO:0000256" key="5">
    <source>
        <dbReference type="ARBA" id="ARBA00022989"/>
    </source>
</evidence>
<evidence type="ECO:0000256" key="4">
    <source>
        <dbReference type="ARBA" id="ARBA00022692"/>
    </source>
</evidence>
<dbReference type="PANTHER" id="PTHR40074">
    <property type="entry name" value="O-ACETYLTRANSFERASE WECH"/>
    <property type="match status" value="1"/>
</dbReference>
<keyword evidence="4 7" id="KW-0812">Transmembrane</keyword>
<feature type="transmembrane region" description="Helical" evidence="7">
    <location>
        <begin position="241"/>
        <end position="262"/>
    </location>
</feature>
<feature type="transmembrane region" description="Helical" evidence="7">
    <location>
        <begin position="94"/>
        <end position="112"/>
    </location>
</feature>
<dbReference type="RefSeq" id="WP_083481487.1">
    <property type="nucleotide sequence ID" value="NZ_BMDY01000001.1"/>
</dbReference>
<evidence type="ECO:0000313" key="10">
    <source>
        <dbReference type="Proteomes" id="UP000651977"/>
    </source>
</evidence>
<accession>A0ABQ1HVF3</accession>
<feature type="transmembrane region" description="Helical" evidence="7">
    <location>
        <begin position="316"/>
        <end position="337"/>
    </location>
</feature>
<name>A0ABQ1HVF3_9ALTE</name>
<feature type="transmembrane region" description="Helical" evidence="7">
    <location>
        <begin position="137"/>
        <end position="160"/>
    </location>
</feature>
<comment type="caution">
    <text evidence="9">The sequence shown here is derived from an EMBL/GenBank/DDBJ whole genome shotgun (WGS) entry which is preliminary data.</text>
</comment>
<dbReference type="PANTHER" id="PTHR40074:SF4">
    <property type="entry name" value="INNER MEMBRANE PROTEIN YCFT"/>
    <property type="match status" value="1"/>
</dbReference>
<dbReference type="EMBL" id="BMDY01000001">
    <property type="protein sequence ID" value="GGA93384.1"/>
    <property type="molecule type" value="Genomic_DNA"/>
</dbReference>
<feature type="domain" description="Acyltransferase 3" evidence="8">
    <location>
        <begin position="10"/>
        <end position="331"/>
    </location>
</feature>
<feature type="transmembrane region" description="Helical" evidence="7">
    <location>
        <begin position="283"/>
        <end position="301"/>
    </location>
</feature>
<evidence type="ECO:0000313" key="9">
    <source>
        <dbReference type="EMBL" id="GGA93384.1"/>
    </source>
</evidence>
<feature type="transmembrane region" description="Helical" evidence="7">
    <location>
        <begin position="214"/>
        <end position="235"/>
    </location>
</feature>
<feature type="transmembrane region" description="Helical" evidence="7">
    <location>
        <begin position="54"/>
        <end position="74"/>
    </location>
</feature>
<feature type="transmembrane region" description="Helical" evidence="7">
    <location>
        <begin position="167"/>
        <end position="183"/>
    </location>
</feature>
<keyword evidence="6 7" id="KW-0472">Membrane</keyword>
<keyword evidence="3" id="KW-1003">Cell membrane</keyword>